<feature type="transmembrane region" description="Helical" evidence="1">
    <location>
        <begin position="60"/>
        <end position="85"/>
    </location>
</feature>
<dbReference type="InterPro" id="IPR029052">
    <property type="entry name" value="Metallo-depent_PP-like"/>
</dbReference>
<dbReference type="eggNOG" id="COG1408">
    <property type="taxonomic scope" value="Bacteria"/>
</dbReference>
<dbReference type="InterPro" id="IPR051158">
    <property type="entry name" value="Metallophosphoesterase_sf"/>
</dbReference>
<evidence type="ECO:0000259" key="2">
    <source>
        <dbReference type="Pfam" id="PF00149"/>
    </source>
</evidence>
<keyword evidence="1" id="KW-0812">Transmembrane</keyword>
<dbReference type="Gene3D" id="3.60.21.10">
    <property type="match status" value="1"/>
</dbReference>
<organism evidence="3 4">
    <name type="scientific">Porphyromonas uenonis 60-3</name>
    <dbReference type="NCBI Taxonomy" id="596327"/>
    <lineage>
        <taxon>Bacteria</taxon>
        <taxon>Pseudomonadati</taxon>
        <taxon>Bacteroidota</taxon>
        <taxon>Bacteroidia</taxon>
        <taxon>Bacteroidales</taxon>
        <taxon>Porphyromonadaceae</taxon>
        <taxon>Porphyromonas</taxon>
    </lineage>
</organism>
<dbReference type="PANTHER" id="PTHR31302:SF0">
    <property type="entry name" value="TRANSMEMBRANE PROTEIN WITH METALLOPHOSPHOESTERASE DOMAIN"/>
    <property type="match status" value="1"/>
</dbReference>
<proteinExistence type="predicted"/>
<evidence type="ECO:0000256" key="1">
    <source>
        <dbReference type="SAM" id="Phobius"/>
    </source>
</evidence>
<evidence type="ECO:0000313" key="4">
    <source>
        <dbReference type="Proteomes" id="UP000003303"/>
    </source>
</evidence>
<protein>
    <submittedName>
        <fullName evidence="3">Ser/Thr phosphatase family protein</fullName>
    </submittedName>
</protein>
<reference evidence="3 4" key="1">
    <citation type="submission" date="2009-04" db="EMBL/GenBank/DDBJ databases">
        <authorList>
            <person name="Sebastian Y."/>
            <person name="Madupu R."/>
            <person name="Durkin A.S."/>
            <person name="Torralba M."/>
            <person name="Methe B."/>
            <person name="Sutton G.G."/>
            <person name="Strausberg R.L."/>
            <person name="Nelson K.E."/>
        </authorList>
    </citation>
    <scope>NUCLEOTIDE SEQUENCE [LARGE SCALE GENOMIC DNA]</scope>
    <source>
        <strain evidence="3 4">60-3</strain>
    </source>
</reference>
<keyword evidence="1" id="KW-1133">Transmembrane helix</keyword>
<evidence type="ECO:0000313" key="3">
    <source>
        <dbReference type="EMBL" id="EEK15988.1"/>
    </source>
</evidence>
<dbReference type="Pfam" id="PF00149">
    <property type="entry name" value="Metallophos"/>
    <property type="match status" value="1"/>
</dbReference>
<sequence>MHVLLYTLFIQLIGILYLVWRGGQAMPRGWWRRSLRGVLLADLLFVLVVVLLRHQLSSALLTFSIVFVCSWAFVLLYIVPLVLLINGGRLLYKRITGQTVRSRLGDRGYQRAKWVLFFATVAISAILMMYGYQQAATPHIVEHKVELTKPLGADREHLRVLFVSDLHFSETIGRPFAERLVELYKKTAPDLMLVGGDIFDYYPDPAYLDSIPEIMQQITPPLGCYYVLGNHEYRSDMAKKKAWIKLVGGTLLVDSIATPGGVVTLIGRDDYTQRGRATLSELIGQIPQESQQLPRILFEHQPRQLDSLASNGIDLALYGHTHDGQIFPFTLLVRAYYPIAHGFTERYGTPVYVSSGYGAAGPAMRLFTNSEVVVFDLYSTSKQ</sequence>
<dbReference type="RefSeq" id="WP_007366174.1">
    <property type="nucleotide sequence ID" value="NZ_ACLR01000226.1"/>
</dbReference>
<accession>C2ME94</accession>
<feature type="transmembrane region" description="Helical" evidence="1">
    <location>
        <begin position="6"/>
        <end position="23"/>
    </location>
</feature>
<dbReference type="Proteomes" id="UP000003303">
    <property type="component" value="Unassembled WGS sequence"/>
</dbReference>
<keyword evidence="1" id="KW-0472">Membrane</keyword>
<feature type="domain" description="Calcineurin-like phosphoesterase" evidence="2">
    <location>
        <begin position="158"/>
        <end position="323"/>
    </location>
</feature>
<dbReference type="InterPro" id="IPR004843">
    <property type="entry name" value="Calcineurin-like_PHP"/>
</dbReference>
<dbReference type="AlphaFoldDB" id="C2ME94"/>
<gene>
    <name evidence="3" type="ORF">PORUE0001_0252</name>
</gene>
<dbReference type="SUPFAM" id="SSF56300">
    <property type="entry name" value="Metallo-dependent phosphatases"/>
    <property type="match status" value="1"/>
</dbReference>
<dbReference type="OrthoDB" id="9780884at2"/>
<dbReference type="GO" id="GO:0016787">
    <property type="term" value="F:hydrolase activity"/>
    <property type="evidence" value="ECO:0007669"/>
    <property type="project" value="InterPro"/>
</dbReference>
<dbReference type="STRING" id="596327.PORUE0001_0252"/>
<feature type="transmembrane region" description="Helical" evidence="1">
    <location>
        <begin position="114"/>
        <end position="132"/>
    </location>
</feature>
<comment type="caution">
    <text evidence="3">The sequence shown here is derived from an EMBL/GenBank/DDBJ whole genome shotgun (WGS) entry which is preliminary data.</text>
</comment>
<dbReference type="PANTHER" id="PTHR31302">
    <property type="entry name" value="TRANSMEMBRANE PROTEIN WITH METALLOPHOSPHOESTERASE DOMAIN-RELATED"/>
    <property type="match status" value="1"/>
</dbReference>
<name>C2ME94_9PORP</name>
<keyword evidence="4" id="KW-1185">Reference proteome</keyword>
<feature type="transmembrane region" description="Helical" evidence="1">
    <location>
        <begin position="35"/>
        <end position="54"/>
    </location>
</feature>
<dbReference type="EMBL" id="ACLR01000226">
    <property type="protein sequence ID" value="EEK15988.1"/>
    <property type="molecule type" value="Genomic_DNA"/>
</dbReference>